<evidence type="ECO:0000256" key="9">
    <source>
        <dbReference type="SAM" id="Phobius"/>
    </source>
</evidence>
<gene>
    <name evidence="10" type="ORF">MNODULE_02980</name>
</gene>
<dbReference type="PANTHER" id="PTHR30024">
    <property type="entry name" value="ALIPHATIC SULFONATES-BINDING PROTEIN-RELATED"/>
    <property type="match status" value="1"/>
</dbReference>
<dbReference type="InterPro" id="IPR044527">
    <property type="entry name" value="NrtA/CpmA_ABC-bd_dom"/>
</dbReference>
<dbReference type="CDD" id="cd13553">
    <property type="entry name" value="PBP2_NrtA_CpmA_like"/>
    <property type="match status" value="1"/>
</dbReference>
<keyword evidence="6 9" id="KW-0472">Membrane</keyword>
<organism evidence="10 11">
    <name type="scientific">Candidatus Manganitrophus noduliformans</name>
    <dbReference type="NCBI Taxonomy" id="2606439"/>
    <lineage>
        <taxon>Bacteria</taxon>
        <taxon>Pseudomonadati</taxon>
        <taxon>Nitrospirota</taxon>
        <taxon>Nitrospiria</taxon>
        <taxon>Candidatus Troglogloeales</taxon>
        <taxon>Candidatus Manganitrophaceae</taxon>
        <taxon>Candidatus Manganitrophus</taxon>
    </lineage>
</organism>
<evidence type="ECO:0000256" key="8">
    <source>
        <dbReference type="SAM" id="MobiDB-lite"/>
    </source>
</evidence>
<dbReference type="PANTHER" id="PTHR30024:SF7">
    <property type="entry name" value="NITRATE_NITRITE BINDING PROTEIN NRTA"/>
    <property type="match status" value="1"/>
</dbReference>
<name>A0A7X6I9R8_9BACT</name>
<comment type="similarity">
    <text evidence="7">Belongs to the CmpA/NrtA family.</text>
</comment>
<protein>
    <submittedName>
        <fullName evidence="10">ABC transporter substrate-binding protein</fullName>
    </submittedName>
</protein>
<keyword evidence="2" id="KW-0813">Transport</keyword>
<dbReference type="Proteomes" id="UP000534783">
    <property type="component" value="Unassembled WGS sequence"/>
</dbReference>
<dbReference type="PROSITE" id="PS51318">
    <property type="entry name" value="TAT"/>
    <property type="match status" value="1"/>
</dbReference>
<keyword evidence="11" id="KW-1185">Reference proteome</keyword>
<dbReference type="AlphaFoldDB" id="A0A7X6I9R8"/>
<evidence type="ECO:0000256" key="5">
    <source>
        <dbReference type="ARBA" id="ARBA00022729"/>
    </source>
</evidence>
<keyword evidence="5" id="KW-0732">Signal</keyword>
<feature type="transmembrane region" description="Helical" evidence="9">
    <location>
        <begin position="89"/>
        <end position="109"/>
    </location>
</feature>
<evidence type="ECO:0000256" key="4">
    <source>
        <dbReference type="ARBA" id="ARBA00022519"/>
    </source>
</evidence>
<keyword evidence="4" id="KW-0997">Cell inner membrane</keyword>
<comment type="caution">
    <text evidence="10">The sequence shown here is derived from an EMBL/GenBank/DDBJ whole genome shotgun (WGS) entry which is preliminary data.</text>
</comment>
<feature type="compositionally biased region" description="Basic and acidic residues" evidence="8">
    <location>
        <begin position="1"/>
        <end position="16"/>
    </location>
</feature>
<keyword evidence="9" id="KW-0812">Transmembrane</keyword>
<evidence type="ECO:0000256" key="6">
    <source>
        <dbReference type="ARBA" id="ARBA00023136"/>
    </source>
</evidence>
<dbReference type="Pfam" id="PF13379">
    <property type="entry name" value="NMT1_2"/>
    <property type="match status" value="1"/>
</dbReference>
<keyword evidence="9" id="KW-1133">Transmembrane helix</keyword>
<evidence type="ECO:0000313" key="10">
    <source>
        <dbReference type="EMBL" id="NKE69711.1"/>
    </source>
</evidence>
<proteinExistence type="inferred from homology"/>
<dbReference type="Gene3D" id="3.40.190.10">
    <property type="entry name" value="Periplasmic binding protein-like II"/>
    <property type="match status" value="2"/>
</dbReference>
<accession>A0A7X6I9R8</accession>
<evidence type="ECO:0000313" key="11">
    <source>
        <dbReference type="Proteomes" id="UP000534783"/>
    </source>
</evidence>
<sequence>MKKEEHFHLQNPHNHDPAPAGPEEALDRAVEGAVVRAVLRHTPLSRRRFIGMLGQGTIAALIAQFLPLAAVKAAAKDKSGPLEKTALKIGFVPITCATPIIMAGPMGFYKRYGLDVALLKTAGWAVMRDKAIAKEYEAEHMLTPMPLAITLGAGSPAVPFVMPAVENINGQAITLHIKHKDKRDPKQWKGFKFAVPFDYSMHNFLLRYYLAEHGLDPDKDVEIRVLPPPEMVANLRIENLDGYLSPDPFNQRAVFDKVGFIHLLTKEIWDGHPCCAFAASREFVTANPNTFGALLKAIVDATHFSSKHENRKEIAAAIAPKAYLNQPLPVVEQVLTGKYDDGLGKEHHVPDRIDFNPFPWHSMGVWILTQMKRWGYIKGDIDYKAVAERVYLASECGEKMKEIGYPPPGSTYQNHTIMNKVFDPGKPEEYIKSFSIKRI</sequence>
<evidence type="ECO:0000256" key="3">
    <source>
        <dbReference type="ARBA" id="ARBA00022475"/>
    </source>
</evidence>
<dbReference type="InterPro" id="IPR006311">
    <property type="entry name" value="TAT_signal"/>
</dbReference>
<keyword evidence="3" id="KW-1003">Cell membrane</keyword>
<evidence type="ECO:0000256" key="2">
    <source>
        <dbReference type="ARBA" id="ARBA00022448"/>
    </source>
</evidence>
<comment type="subcellular location">
    <subcellularLocation>
        <location evidence="1">Endomembrane system</location>
    </subcellularLocation>
</comment>
<evidence type="ECO:0000256" key="7">
    <source>
        <dbReference type="ARBA" id="ARBA00024031"/>
    </source>
</evidence>
<dbReference type="EMBL" id="VTOW01000001">
    <property type="protein sequence ID" value="NKE69711.1"/>
    <property type="molecule type" value="Genomic_DNA"/>
</dbReference>
<feature type="region of interest" description="Disordered" evidence="8">
    <location>
        <begin position="1"/>
        <end position="25"/>
    </location>
</feature>
<evidence type="ECO:0000256" key="1">
    <source>
        <dbReference type="ARBA" id="ARBA00004308"/>
    </source>
</evidence>
<dbReference type="GO" id="GO:0012505">
    <property type="term" value="C:endomembrane system"/>
    <property type="evidence" value="ECO:0007669"/>
    <property type="project" value="UniProtKB-SubCell"/>
</dbReference>
<reference evidence="10 11" key="1">
    <citation type="journal article" date="2020" name="Nature">
        <title>Bacterial chemolithoautotrophy via manganese oxidation.</title>
        <authorList>
            <person name="Yu H."/>
            <person name="Leadbetter J.R."/>
        </authorList>
    </citation>
    <scope>NUCLEOTIDE SEQUENCE [LARGE SCALE GENOMIC DNA]</scope>
    <source>
        <strain evidence="10 11">Mn-1</strain>
    </source>
</reference>
<feature type="transmembrane region" description="Helical" evidence="9">
    <location>
        <begin position="49"/>
        <end position="69"/>
    </location>
</feature>
<dbReference type="RefSeq" id="WP_168057999.1">
    <property type="nucleotide sequence ID" value="NZ_VTOW01000001.1"/>
</dbReference>
<dbReference type="SUPFAM" id="SSF53850">
    <property type="entry name" value="Periplasmic binding protein-like II"/>
    <property type="match status" value="1"/>
</dbReference>